<dbReference type="RefSeq" id="WP_237464822.1">
    <property type="nucleotide sequence ID" value="NZ_CAKLDI010000001.1"/>
</dbReference>
<dbReference type="PROSITE" id="PS51846">
    <property type="entry name" value="CNNM"/>
    <property type="match status" value="1"/>
</dbReference>
<dbReference type="Gene3D" id="3.10.580.10">
    <property type="entry name" value="CBS-domain"/>
    <property type="match status" value="1"/>
</dbReference>
<evidence type="ECO:0000313" key="15">
    <source>
        <dbReference type="EMBL" id="CAH0532789.1"/>
    </source>
</evidence>
<name>A0ABM8ZR92_9VIBR</name>
<feature type="transmembrane region" description="Helical" evidence="12">
    <location>
        <begin position="124"/>
        <end position="149"/>
    </location>
</feature>
<keyword evidence="16" id="KW-1185">Reference proteome</keyword>
<feature type="transmembrane region" description="Helical" evidence="12">
    <location>
        <begin position="6"/>
        <end position="25"/>
    </location>
</feature>
<keyword evidence="3" id="KW-1003">Cell membrane</keyword>
<evidence type="ECO:0000256" key="5">
    <source>
        <dbReference type="ARBA" id="ARBA00022737"/>
    </source>
</evidence>
<feature type="transmembrane region" description="Helical" evidence="12">
    <location>
        <begin position="62"/>
        <end position="86"/>
    </location>
</feature>
<keyword evidence="5" id="KW-0677">Repeat</keyword>
<comment type="similarity">
    <text evidence="2">Belongs to the UPF0053 family.</text>
</comment>
<accession>A0ABM8ZR92</accession>
<evidence type="ECO:0000256" key="4">
    <source>
        <dbReference type="ARBA" id="ARBA00022692"/>
    </source>
</evidence>
<dbReference type="InterPro" id="IPR044751">
    <property type="entry name" value="Ion_transp-like_CBS"/>
</dbReference>
<dbReference type="NCBIfam" id="NF008604">
    <property type="entry name" value="PRK11573.1"/>
    <property type="match status" value="1"/>
</dbReference>
<comment type="caution">
    <text evidence="15">The sequence shown here is derived from an EMBL/GenBank/DDBJ whole genome shotgun (WGS) entry which is preliminary data.</text>
</comment>
<reference evidence="15" key="1">
    <citation type="submission" date="2021-11" db="EMBL/GenBank/DDBJ databases">
        <authorList>
            <person name="Rodrigo-Torres L."/>
            <person name="Arahal R. D."/>
            <person name="Lucena T."/>
        </authorList>
    </citation>
    <scope>NUCLEOTIDE SEQUENCE</scope>
    <source>
        <strain evidence="15">CECT 7929</strain>
    </source>
</reference>
<keyword evidence="8 10" id="KW-0472">Membrane</keyword>
<comment type="subcellular location">
    <subcellularLocation>
        <location evidence="1">Cell membrane</location>
        <topology evidence="1">Multi-pass membrane protein</topology>
    </subcellularLocation>
</comment>
<evidence type="ECO:0000256" key="12">
    <source>
        <dbReference type="SAM" id="Phobius"/>
    </source>
</evidence>
<dbReference type="InterPro" id="IPR002550">
    <property type="entry name" value="CNNM"/>
</dbReference>
<dbReference type="InterPro" id="IPR036318">
    <property type="entry name" value="FAD-bd_PCMH-like_sf"/>
</dbReference>
<evidence type="ECO:0000256" key="8">
    <source>
        <dbReference type="ARBA" id="ARBA00023136"/>
    </source>
</evidence>
<keyword evidence="6 10" id="KW-1133">Transmembrane helix</keyword>
<dbReference type="InterPro" id="IPR016169">
    <property type="entry name" value="FAD-bd_PCMH_sub2"/>
</dbReference>
<dbReference type="PANTHER" id="PTHR22777:SF32">
    <property type="entry name" value="UPF0053 INNER MEMBRANE PROTEIN YFJD"/>
    <property type="match status" value="1"/>
</dbReference>
<dbReference type="InterPro" id="IPR000644">
    <property type="entry name" value="CBS_dom"/>
</dbReference>
<evidence type="ECO:0000256" key="6">
    <source>
        <dbReference type="ARBA" id="ARBA00022989"/>
    </source>
</evidence>
<evidence type="ECO:0008006" key="17">
    <source>
        <dbReference type="Google" id="ProtNLM"/>
    </source>
</evidence>
<feature type="transmembrane region" description="Helical" evidence="12">
    <location>
        <begin position="92"/>
        <end position="112"/>
    </location>
</feature>
<gene>
    <name evidence="15" type="ORF">VST7929_00636</name>
</gene>
<dbReference type="EMBL" id="CAKLDI010000001">
    <property type="protein sequence ID" value="CAH0532789.1"/>
    <property type="molecule type" value="Genomic_DNA"/>
</dbReference>
<evidence type="ECO:0000259" key="13">
    <source>
        <dbReference type="PROSITE" id="PS51371"/>
    </source>
</evidence>
<feature type="domain" description="CNNM transmembrane" evidence="14">
    <location>
        <begin position="2"/>
        <end position="192"/>
    </location>
</feature>
<dbReference type="Gene3D" id="3.30.465.10">
    <property type="match status" value="1"/>
</dbReference>
<evidence type="ECO:0000256" key="3">
    <source>
        <dbReference type="ARBA" id="ARBA00022475"/>
    </source>
</evidence>
<evidence type="ECO:0000256" key="9">
    <source>
        <dbReference type="PROSITE-ProRule" id="PRU00703"/>
    </source>
</evidence>
<dbReference type="CDD" id="cd04590">
    <property type="entry name" value="CBS_pair_CorC_HlyC_assoc"/>
    <property type="match status" value="1"/>
</dbReference>
<dbReference type="PROSITE" id="PS51371">
    <property type="entry name" value="CBS"/>
    <property type="match status" value="1"/>
</dbReference>
<dbReference type="SUPFAM" id="SSF56176">
    <property type="entry name" value="FAD-binding/transporter-associated domain-like"/>
    <property type="match status" value="1"/>
</dbReference>
<evidence type="ECO:0000256" key="2">
    <source>
        <dbReference type="ARBA" id="ARBA00006337"/>
    </source>
</evidence>
<dbReference type="PANTHER" id="PTHR22777">
    <property type="entry name" value="HEMOLYSIN-RELATED"/>
    <property type="match status" value="1"/>
</dbReference>
<organism evidence="15 16">
    <name type="scientific">Vibrio stylophorae</name>
    <dbReference type="NCBI Taxonomy" id="659351"/>
    <lineage>
        <taxon>Bacteria</taxon>
        <taxon>Pseudomonadati</taxon>
        <taxon>Pseudomonadota</taxon>
        <taxon>Gammaproteobacteria</taxon>
        <taxon>Vibrionales</taxon>
        <taxon>Vibrionaceae</taxon>
        <taxon>Vibrio</taxon>
    </lineage>
</organism>
<dbReference type="Proteomes" id="UP000838672">
    <property type="component" value="Unassembled WGS sequence"/>
</dbReference>
<dbReference type="Pfam" id="PF00571">
    <property type="entry name" value="CBS"/>
    <property type="match status" value="1"/>
</dbReference>
<evidence type="ECO:0000256" key="7">
    <source>
        <dbReference type="ARBA" id="ARBA00023122"/>
    </source>
</evidence>
<evidence type="ECO:0000259" key="14">
    <source>
        <dbReference type="PROSITE" id="PS51846"/>
    </source>
</evidence>
<feature type="domain" description="CBS" evidence="13">
    <location>
        <begin position="272"/>
        <end position="332"/>
    </location>
</feature>
<dbReference type="Pfam" id="PF03471">
    <property type="entry name" value="CorC_HlyC"/>
    <property type="match status" value="1"/>
</dbReference>
<keyword evidence="7 9" id="KW-0129">CBS domain</keyword>
<dbReference type="SMART" id="SM01091">
    <property type="entry name" value="CorC_HlyC"/>
    <property type="match status" value="1"/>
</dbReference>
<dbReference type="InterPro" id="IPR005170">
    <property type="entry name" value="Transptr-assoc_dom"/>
</dbReference>
<dbReference type="SUPFAM" id="SSF54631">
    <property type="entry name" value="CBS-domain pair"/>
    <property type="match status" value="1"/>
</dbReference>
<evidence type="ECO:0000256" key="11">
    <source>
        <dbReference type="SAM" id="MobiDB-lite"/>
    </source>
</evidence>
<evidence type="ECO:0000256" key="1">
    <source>
        <dbReference type="ARBA" id="ARBA00004651"/>
    </source>
</evidence>
<evidence type="ECO:0000313" key="16">
    <source>
        <dbReference type="Proteomes" id="UP000838672"/>
    </source>
</evidence>
<proteinExistence type="inferred from homology"/>
<keyword evidence="4 10" id="KW-0812">Transmembrane</keyword>
<feature type="region of interest" description="Disordered" evidence="11">
    <location>
        <begin position="422"/>
        <end position="441"/>
    </location>
</feature>
<dbReference type="Pfam" id="PF01595">
    <property type="entry name" value="CNNM"/>
    <property type="match status" value="1"/>
</dbReference>
<sequence length="441" mass="49350">MDEISTGLLFFILGCLIVISGYFSGTETGMMALNRYKLRHLANQGHRGAKRVESLLVRPDKLIGLILIGNNLVNILASAIATILGMRLYGDLGVAIATGILTLVVLVFAEVTPKTIAARYPEKIAFTSSVLLSFLMRLLTPLVLLVNLITNGFLRLFGIQVNRQDEDPLSSEELRTVVNEAGGLIPQRHQEMLISILDLEHVTVDNLMVPRNEIVGIDINDDWKSIVRQLTHAAHGRLVLYRDQIDDVVGMLRVREAYRFMMEKNEFNKETLLRAADEIYFIPEATPLNTQMLKFQRNKERIGLIVDEYGDILGLITLEDILEEIVGEFTTSTAPSLSDEIAALPNGDYLIEGSANIRDINKSLGWKLPTDGPRTLNGLILEHLEEIPDHPLCLRYRGHRMELVTISDNMIKQVKILSPAEPAQKKAISKNTGNKKRPRKS</sequence>
<dbReference type="InterPro" id="IPR046342">
    <property type="entry name" value="CBS_dom_sf"/>
</dbReference>
<protein>
    <recommendedName>
        <fullName evidence="17">Magnesium/cobalt efflux protein</fullName>
    </recommendedName>
</protein>
<evidence type="ECO:0000256" key="10">
    <source>
        <dbReference type="PROSITE-ProRule" id="PRU01193"/>
    </source>
</evidence>